<feature type="repeat" description="PPR" evidence="1">
    <location>
        <begin position="306"/>
        <end position="340"/>
    </location>
</feature>
<dbReference type="GO" id="GO:0006396">
    <property type="term" value="P:RNA processing"/>
    <property type="evidence" value="ECO:0007669"/>
    <property type="project" value="TreeGrafter"/>
</dbReference>
<dbReference type="InterPro" id="IPR002885">
    <property type="entry name" value="PPR_rpt"/>
</dbReference>
<dbReference type="EMBL" id="MU865066">
    <property type="protein sequence ID" value="KAK4458516.1"/>
    <property type="molecule type" value="Genomic_DNA"/>
</dbReference>
<keyword evidence="4" id="KW-1185">Reference proteome</keyword>
<evidence type="ECO:0008006" key="5">
    <source>
        <dbReference type="Google" id="ProtNLM"/>
    </source>
</evidence>
<dbReference type="GO" id="GO:0007005">
    <property type="term" value="P:mitochondrion organization"/>
    <property type="evidence" value="ECO:0007669"/>
    <property type="project" value="TreeGrafter"/>
</dbReference>
<feature type="region of interest" description="Disordered" evidence="2">
    <location>
        <begin position="74"/>
        <end position="111"/>
    </location>
</feature>
<dbReference type="Proteomes" id="UP001321749">
    <property type="component" value="Unassembled WGS sequence"/>
</dbReference>
<reference evidence="3" key="2">
    <citation type="submission" date="2023-06" db="EMBL/GenBank/DDBJ databases">
        <authorList>
            <consortium name="Lawrence Berkeley National Laboratory"/>
            <person name="Mondo S.J."/>
            <person name="Hensen N."/>
            <person name="Bonometti L."/>
            <person name="Westerberg I."/>
            <person name="Brannstrom I.O."/>
            <person name="Guillou S."/>
            <person name="Cros-Aarteil S."/>
            <person name="Calhoun S."/>
            <person name="Haridas S."/>
            <person name="Kuo A."/>
            <person name="Pangilinan J."/>
            <person name="Riley R."/>
            <person name="Labutti K."/>
            <person name="Andreopoulos B."/>
            <person name="Lipzen A."/>
            <person name="Chen C."/>
            <person name="Yanf M."/>
            <person name="Daum C."/>
            <person name="Ng V."/>
            <person name="Clum A."/>
            <person name="Steindorff A."/>
            <person name="Ohm R."/>
            <person name="Martin F."/>
            <person name="Silar P."/>
            <person name="Natvig D."/>
            <person name="Lalanne C."/>
            <person name="Gautier V."/>
            <person name="Ament-Velasquez S.L."/>
            <person name="Kruys A."/>
            <person name="Hutchinson M.I."/>
            <person name="Powell A.J."/>
            <person name="Barry K."/>
            <person name="Miller A.N."/>
            <person name="Grigoriev I.V."/>
            <person name="Debuchy R."/>
            <person name="Gladieux P."/>
            <person name="Thoren M.H."/>
            <person name="Johannesson H."/>
        </authorList>
    </citation>
    <scope>NUCLEOTIDE SEQUENCE</scope>
    <source>
        <strain evidence="3">PSN324</strain>
    </source>
</reference>
<evidence type="ECO:0000313" key="3">
    <source>
        <dbReference type="EMBL" id="KAK4458516.1"/>
    </source>
</evidence>
<dbReference type="PROSITE" id="PS51375">
    <property type="entry name" value="PPR"/>
    <property type="match status" value="2"/>
</dbReference>
<evidence type="ECO:0000256" key="2">
    <source>
        <dbReference type="SAM" id="MobiDB-lite"/>
    </source>
</evidence>
<proteinExistence type="predicted"/>
<dbReference type="AlphaFoldDB" id="A0AAV9HCJ6"/>
<dbReference type="InterPro" id="IPR011990">
    <property type="entry name" value="TPR-like_helical_dom_sf"/>
</dbReference>
<feature type="compositionally biased region" description="Basic residues" evidence="2">
    <location>
        <begin position="38"/>
        <end position="47"/>
    </location>
</feature>
<feature type="compositionally biased region" description="Polar residues" evidence="2">
    <location>
        <begin position="50"/>
        <end position="62"/>
    </location>
</feature>
<dbReference type="GO" id="GO:0005739">
    <property type="term" value="C:mitochondrion"/>
    <property type="evidence" value="ECO:0007669"/>
    <property type="project" value="TreeGrafter"/>
</dbReference>
<dbReference type="PANTHER" id="PTHR47934:SF6">
    <property type="entry name" value="MITOCHONDRIAL GROUP I INTRON SPLICING FACTOR CCM1-RELATED"/>
    <property type="match status" value="1"/>
</dbReference>
<organism evidence="3 4">
    <name type="scientific">Cladorrhinum samala</name>
    <dbReference type="NCBI Taxonomy" id="585594"/>
    <lineage>
        <taxon>Eukaryota</taxon>
        <taxon>Fungi</taxon>
        <taxon>Dikarya</taxon>
        <taxon>Ascomycota</taxon>
        <taxon>Pezizomycotina</taxon>
        <taxon>Sordariomycetes</taxon>
        <taxon>Sordariomycetidae</taxon>
        <taxon>Sordariales</taxon>
        <taxon>Podosporaceae</taxon>
        <taxon>Cladorrhinum</taxon>
    </lineage>
</organism>
<dbReference type="PANTHER" id="PTHR47934">
    <property type="entry name" value="PENTATRICOPEPTIDE REPEAT-CONTAINING PROTEIN PET309, MITOCHONDRIAL"/>
    <property type="match status" value="1"/>
</dbReference>
<dbReference type="Pfam" id="PF01535">
    <property type="entry name" value="PPR"/>
    <property type="match status" value="1"/>
</dbReference>
<dbReference type="GO" id="GO:0003729">
    <property type="term" value="F:mRNA binding"/>
    <property type="evidence" value="ECO:0007669"/>
    <property type="project" value="TreeGrafter"/>
</dbReference>
<reference evidence="3" key="1">
    <citation type="journal article" date="2023" name="Mol. Phylogenet. Evol.">
        <title>Genome-scale phylogeny and comparative genomics of the fungal order Sordariales.</title>
        <authorList>
            <person name="Hensen N."/>
            <person name="Bonometti L."/>
            <person name="Westerberg I."/>
            <person name="Brannstrom I.O."/>
            <person name="Guillou S."/>
            <person name="Cros-Aarteil S."/>
            <person name="Calhoun S."/>
            <person name="Haridas S."/>
            <person name="Kuo A."/>
            <person name="Mondo S."/>
            <person name="Pangilinan J."/>
            <person name="Riley R."/>
            <person name="LaButti K."/>
            <person name="Andreopoulos B."/>
            <person name="Lipzen A."/>
            <person name="Chen C."/>
            <person name="Yan M."/>
            <person name="Daum C."/>
            <person name="Ng V."/>
            <person name="Clum A."/>
            <person name="Steindorff A."/>
            <person name="Ohm R.A."/>
            <person name="Martin F."/>
            <person name="Silar P."/>
            <person name="Natvig D.O."/>
            <person name="Lalanne C."/>
            <person name="Gautier V."/>
            <person name="Ament-Velasquez S.L."/>
            <person name="Kruys A."/>
            <person name="Hutchinson M.I."/>
            <person name="Powell A.J."/>
            <person name="Barry K."/>
            <person name="Miller A.N."/>
            <person name="Grigoriev I.V."/>
            <person name="Debuchy R."/>
            <person name="Gladieux P."/>
            <person name="Hiltunen Thoren M."/>
            <person name="Johannesson H."/>
        </authorList>
    </citation>
    <scope>NUCLEOTIDE SEQUENCE</scope>
    <source>
        <strain evidence="3">PSN324</strain>
    </source>
</reference>
<dbReference type="Gene3D" id="1.25.40.10">
    <property type="entry name" value="Tetratricopeptide repeat domain"/>
    <property type="match status" value="2"/>
</dbReference>
<accession>A0AAV9HCJ6</accession>
<comment type="caution">
    <text evidence="3">The sequence shown here is derived from an EMBL/GenBank/DDBJ whole genome shotgun (WGS) entry which is preliminary data.</text>
</comment>
<name>A0AAV9HCJ6_9PEZI</name>
<feature type="repeat" description="PPR" evidence="1">
    <location>
        <begin position="376"/>
        <end position="410"/>
    </location>
</feature>
<dbReference type="Pfam" id="PF13812">
    <property type="entry name" value="PPR_3"/>
    <property type="match status" value="1"/>
</dbReference>
<feature type="region of interest" description="Disordered" evidence="2">
    <location>
        <begin position="24"/>
        <end position="62"/>
    </location>
</feature>
<protein>
    <recommendedName>
        <fullName evidence="5">Pentatricopeptide repeat protein</fullName>
    </recommendedName>
</protein>
<dbReference type="NCBIfam" id="TIGR00756">
    <property type="entry name" value="PPR"/>
    <property type="match status" value="1"/>
</dbReference>
<gene>
    <name evidence="3" type="ORF">QBC42DRAFT_300213</name>
</gene>
<evidence type="ECO:0000256" key="1">
    <source>
        <dbReference type="PROSITE-ProRule" id="PRU00708"/>
    </source>
</evidence>
<evidence type="ECO:0000313" key="4">
    <source>
        <dbReference type="Proteomes" id="UP001321749"/>
    </source>
</evidence>
<dbReference type="InterPro" id="IPR051114">
    <property type="entry name" value="Mito_RNA_Proc_CCM1"/>
</dbReference>
<sequence length="606" mass="69488">MRISSRTDGSICGAILYWHRPASSTRSWSASPNCWGTSRHHHGHRIRTTAPHNPSCRTLSTSPATRLSFSNHFTKPQASSVPTPIEESAPQQQQHHHHQQQQQQQPISSYEDPTTEELLALVDPYDGEEIGSVEDYLQTTRDPYMRGYDAPKDPSVTFTLTREHWNYPSEEEVIKGGEEEDQTLWELRFAIMKYLKHMTYKDSDLDGIFKIYQQLPEPRMLYIPARLRHQMLQALGQPGRVKYESMLRYFSVIGDAKNSGIPLLPVEWNCAIHFAAKYVHTVTEAENEAALKIWREMEVEGGIKADGMTFNILFDTASKAGNFPLAEMIYREMEHRGFAFNRYNYVSLIFFFGLRLETNGMRAAYREMVKAGEMIDTVVLNALISGFLRSGEEWAAVKLYDRMKQGNPNLTELPVRTQLSERAVNKILLMFAKIGKRFPEGRASFQRSALVTPDVRTYSLLIEHFGYVHGDLDRVAQLVTDMKAFQIPVHGAIFMSLFKAFARHGGPYSAWREHRLRTIWRAFLAALDGNAADLEVSLRMALWILRAFAKCHVDSGFEGPREVMYEVHHELKMRWGLSEDDEQAVIDNLAKIVRARSLGVGERLWR</sequence>
<feature type="compositionally biased region" description="Polar residues" evidence="2">
    <location>
        <begin position="24"/>
        <end position="36"/>
    </location>
</feature>